<dbReference type="AlphaFoldDB" id="A0AAD5IP87"/>
<dbReference type="EMBL" id="JAJSOW010000104">
    <property type="protein sequence ID" value="KAI9170211.1"/>
    <property type="molecule type" value="Genomic_DNA"/>
</dbReference>
<protein>
    <submittedName>
        <fullName evidence="1">Uncharacterized protein</fullName>
    </submittedName>
</protein>
<dbReference type="Proteomes" id="UP001064489">
    <property type="component" value="Chromosome 7"/>
</dbReference>
<proteinExistence type="predicted"/>
<gene>
    <name evidence="1" type="ORF">LWI28_024509</name>
</gene>
<organism evidence="1 2">
    <name type="scientific">Acer negundo</name>
    <name type="common">Box elder</name>
    <dbReference type="NCBI Taxonomy" id="4023"/>
    <lineage>
        <taxon>Eukaryota</taxon>
        <taxon>Viridiplantae</taxon>
        <taxon>Streptophyta</taxon>
        <taxon>Embryophyta</taxon>
        <taxon>Tracheophyta</taxon>
        <taxon>Spermatophyta</taxon>
        <taxon>Magnoliopsida</taxon>
        <taxon>eudicotyledons</taxon>
        <taxon>Gunneridae</taxon>
        <taxon>Pentapetalae</taxon>
        <taxon>rosids</taxon>
        <taxon>malvids</taxon>
        <taxon>Sapindales</taxon>
        <taxon>Sapindaceae</taxon>
        <taxon>Hippocastanoideae</taxon>
        <taxon>Acereae</taxon>
        <taxon>Acer</taxon>
    </lineage>
</organism>
<name>A0AAD5IP87_ACENE</name>
<accession>A0AAD5IP87</accession>
<comment type="caution">
    <text evidence="1">The sequence shown here is derived from an EMBL/GenBank/DDBJ whole genome shotgun (WGS) entry which is preliminary data.</text>
</comment>
<evidence type="ECO:0000313" key="2">
    <source>
        <dbReference type="Proteomes" id="UP001064489"/>
    </source>
</evidence>
<keyword evidence="2" id="KW-1185">Reference proteome</keyword>
<evidence type="ECO:0000313" key="1">
    <source>
        <dbReference type="EMBL" id="KAI9170211.1"/>
    </source>
</evidence>
<reference evidence="1" key="2">
    <citation type="submission" date="2023-02" db="EMBL/GenBank/DDBJ databases">
        <authorList>
            <person name="Swenson N.G."/>
            <person name="Wegrzyn J.L."/>
            <person name="Mcevoy S.L."/>
        </authorList>
    </citation>
    <scope>NUCLEOTIDE SEQUENCE</scope>
    <source>
        <strain evidence="1">91603</strain>
        <tissue evidence="1">Leaf</tissue>
    </source>
</reference>
<sequence length="222" mass="24395">MIDAGEDEVSLPEKMKTMPVDEYRSIGGGKRAQTLAFSKSTVIFFESYETPRRRLFRNSPSSVSSIQSEITGFCRVFLIVRSTKSTETAPDCKSPIRFTVAVLPNTKFKDVHFPVLFSKLKYPSLAGDAFSSEQGFLLRVVSEIVKEQIEEISVPSDFGLCVLGIFRKSVGVADFWGKSGLPTDSIAINVPGYLVSILRDICVPEDPSGFGSDSEDSVDVID</sequence>
<reference evidence="1" key="1">
    <citation type="journal article" date="2022" name="Plant J.">
        <title>Strategies of tolerance reflected in two North American maple genomes.</title>
        <authorList>
            <person name="McEvoy S.L."/>
            <person name="Sezen U.U."/>
            <person name="Trouern-Trend A."/>
            <person name="McMahon S.M."/>
            <person name="Schaberg P.G."/>
            <person name="Yang J."/>
            <person name="Wegrzyn J.L."/>
            <person name="Swenson N.G."/>
        </authorList>
    </citation>
    <scope>NUCLEOTIDE SEQUENCE</scope>
    <source>
        <strain evidence="1">91603</strain>
    </source>
</reference>